<comment type="caution">
    <text evidence="1">The sequence shown here is derived from an EMBL/GenBank/DDBJ whole genome shotgun (WGS) entry which is preliminary data.</text>
</comment>
<keyword evidence="2" id="KW-1185">Reference proteome</keyword>
<proteinExistence type="predicted"/>
<name>A0A0P9FHM0_9CHLR</name>
<feature type="non-terminal residue" evidence="1">
    <location>
        <position position="116"/>
    </location>
</feature>
<dbReference type="EMBL" id="LJCR01000486">
    <property type="protein sequence ID" value="KPV52616.1"/>
    <property type="molecule type" value="Genomic_DNA"/>
</dbReference>
<gene>
    <name evidence="1" type="ORF">SE17_14395</name>
</gene>
<organism evidence="1 2">
    <name type="scientific">Kouleothrix aurantiaca</name>
    <dbReference type="NCBI Taxonomy" id="186479"/>
    <lineage>
        <taxon>Bacteria</taxon>
        <taxon>Bacillati</taxon>
        <taxon>Chloroflexota</taxon>
        <taxon>Chloroflexia</taxon>
        <taxon>Chloroflexales</taxon>
        <taxon>Roseiflexineae</taxon>
        <taxon>Roseiflexaceae</taxon>
        <taxon>Kouleothrix</taxon>
    </lineage>
</organism>
<reference evidence="1 2" key="1">
    <citation type="submission" date="2015-09" db="EMBL/GenBank/DDBJ databases">
        <title>Draft genome sequence of Kouleothrix aurantiaca JCM 19913.</title>
        <authorList>
            <person name="Hemp J."/>
        </authorList>
    </citation>
    <scope>NUCLEOTIDE SEQUENCE [LARGE SCALE GENOMIC DNA]</scope>
    <source>
        <strain evidence="1 2">COM-B</strain>
    </source>
</reference>
<protein>
    <recommendedName>
        <fullName evidence="3">Glycosyltransferase RgtA/B/C/D-like domain-containing protein</fullName>
    </recommendedName>
</protein>
<dbReference type="Proteomes" id="UP000050509">
    <property type="component" value="Unassembled WGS sequence"/>
</dbReference>
<evidence type="ECO:0000313" key="2">
    <source>
        <dbReference type="Proteomes" id="UP000050509"/>
    </source>
</evidence>
<evidence type="ECO:0000313" key="1">
    <source>
        <dbReference type="EMBL" id="KPV52616.1"/>
    </source>
</evidence>
<sequence>MSMSLPLRRARTLALTTPALFLLVLLAALLPRVFTLDRPLTVDEAYFWQNRSAAFLQALTSGNFADTIITGHPGVTTMWLGSLGILLERALQALGVIGPATPPTHLALLRLPVACA</sequence>
<accession>A0A0P9FHM0</accession>
<dbReference type="AlphaFoldDB" id="A0A0P9FHM0"/>
<evidence type="ECO:0008006" key="3">
    <source>
        <dbReference type="Google" id="ProtNLM"/>
    </source>
</evidence>